<evidence type="ECO:0000259" key="3">
    <source>
        <dbReference type="PROSITE" id="PS50042"/>
    </source>
</evidence>
<evidence type="ECO:0000256" key="2">
    <source>
        <dbReference type="ARBA" id="ARBA00022525"/>
    </source>
</evidence>
<dbReference type="PROSITE" id="PS00330">
    <property type="entry name" value="HEMOLYSIN_CALCIUM"/>
    <property type="match status" value="9"/>
</dbReference>
<dbReference type="InterPro" id="IPR000595">
    <property type="entry name" value="cNMP-bd_dom"/>
</dbReference>
<name>A0ABX2PCJ9_9RHOB</name>
<proteinExistence type="predicted"/>
<dbReference type="InterPro" id="IPR011049">
    <property type="entry name" value="Serralysin-like_metalloprot_C"/>
</dbReference>
<dbReference type="InterPro" id="IPR001343">
    <property type="entry name" value="Hemolysn_Ca-bd"/>
</dbReference>
<dbReference type="EMBL" id="JABCJD010000002">
    <property type="protein sequence ID" value="NVO26752.1"/>
    <property type="molecule type" value="Genomic_DNA"/>
</dbReference>
<dbReference type="InterPro" id="IPR018511">
    <property type="entry name" value="Hemolysin-typ_Ca-bd_CS"/>
</dbReference>
<organism evidence="4 5">
    <name type="scientific">Donghicola mangrovi</name>
    <dbReference type="NCBI Taxonomy" id="2729614"/>
    <lineage>
        <taxon>Bacteria</taxon>
        <taxon>Pseudomonadati</taxon>
        <taxon>Pseudomonadota</taxon>
        <taxon>Alphaproteobacteria</taxon>
        <taxon>Rhodobacterales</taxon>
        <taxon>Roseobacteraceae</taxon>
        <taxon>Donghicola</taxon>
    </lineage>
</organism>
<dbReference type="SUPFAM" id="SSF51120">
    <property type="entry name" value="beta-Roll"/>
    <property type="match status" value="6"/>
</dbReference>
<dbReference type="PANTHER" id="PTHR38340:SF1">
    <property type="entry name" value="S-LAYER PROTEIN"/>
    <property type="match status" value="1"/>
</dbReference>
<dbReference type="SUPFAM" id="SSF55486">
    <property type="entry name" value="Metalloproteases ('zincins'), catalytic domain"/>
    <property type="match status" value="1"/>
</dbReference>
<comment type="caution">
    <text evidence="4">The sequence shown here is derived from an EMBL/GenBank/DDBJ whole genome shotgun (WGS) entry which is preliminary data.</text>
</comment>
<evidence type="ECO:0000313" key="5">
    <source>
        <dbReference type="Proteomes" id="UP000523601"/>
    </source>
</evidence>
<evidence type="ECO:0000256" key="1">
    <source>
        <dbReference type="ARBA" id="ARBA00004613"/>
    </source>
</evidence>
<comment type="subcellular location">
    <subcellularLocation>
        <location evidence="1">Secreted</location>
    </subcellularLocation>
</comment>
<feature type="domain" description="Cyclic nucleotide-binding" evidence="3">
    <location>
        <begin position="747"/>
        <end position="787"/>
    </location>
</feature>
<keyword evidence="5" id="KW-1185">Reference proteome</keyword>
<dbReference type="PROSITE" id="PS50042">
    <property type="entry name" value="CNMP_BINDING_3"/>
    <property type="match status" value="1"/>
</dbReference>
<reference evidence="4 5" key="1">
    <citation type="submission" date="2020-04" db="EMBL/GenBank/DDBJ databases">
        <title>Donghicola sp., a member of the Rhodobacteraceae family isolated from mangrove forest in Thailand.</title>
        <authorList>
            <person name="Charoenyingcharoen P."/>
            <person name="Yukphan P."/>
        </authorList>
    </citation>
    <scope>NUCLEOTIDE SEQUENCE [LARGE SCALE GENOMIC DNA]</scope>
    <source>
        <strain evidence="4 5">C2-DW-16</strain>
    </source>
</reference>
<dbReference type="PRINTS" id="PR00313">
    <property type="entry name" value="CABNDNGRPT"/>
</dbReference>
<dbReference type="Gene3D" id="3.40.390.10">
    <property type="entry name" value="Collagenase (Catalytic Domain)"/>
    <property type="match status" value="1"/>
</dbReference>
<dbReference type="PANTHER" id="PTHR38340">
    <property type="entry name" value="S-LAYER PROTEIN"/>
    <property type="match status" value="1"/>
</dbReference>
<dbReference type="InterPro" id="IPR050557">
    <property type="entry name" value="RTX_toxin/Mannuronan_C5-epim"/>
</dbReference>
<dbReference type="InterPro" id="IPR024079">
    <property type="entry name" value="MetalloPept_cat_dom_sf"/>
</dbReference>
<evidence type="ECO:0000313" key="4">
    <source>
        <dbReference type="EMBL" id="NVO26752.1"/>
    </source>
</evidence>
<accession>A0ABX2PCJ9</accession>
<dbReference type="Gene3D" id="2.150.10.10">
    <property type="entry name" value="Serralysin-like metalloprotease, C-terminal"/>
    <property type="match status" value="7"/>
</dbReference>
<protein>
    <recommendedName>
        <fullName evidence="3">Cyclic nucleotide-binding domain-containing protein</fullName>
    </recommendedName>
</protein>
<dbReference type="Pfam" id="PF00353">
    <property type="entry name" value="HemolysinCabind"/>
    <property type="match status" value="9"/>
</dbReference>
<keyword evidence="2" id="KW-0964">Secreted</keyword>
<sequence length="1208" mass="127207">MQNGSLDDMVYQLRHGYFEWSGGVDGHWRKFNFGSSGWFPKNNKIKVHFDEDDPIPQEIKDIVKDSFRYVADVMNIDVSFKVGDGDDGDVNIHRVDDWDAFFGATEFAAASADLGLGLPFTDRDHYQDHPDISFELSAFDLDDPYSVMEYRSVFIHEFTHLLGLGHLGDYNGTVSSSERVFSNDSRGYSIMSYVAPNQFEPGIFDFSSRPWTYREVDLLALDMHYNIDFSMEEEATRWGFNGDVSHSFINENFDLLEQQMIERGGIVVPALTIIDTGGEDELNLRSSAAAFGFDAVLDLRSGQYSDILGGVNNLWIQQDSVIENAITAGGADHITGNRADNEISAGGNSDTVLGAGGNDTLYGEDGADSLEGGAGQDVLWGGAQDDTLYGDGGGDRLYGGDDADLIEGGGGNDTLNGEEGLDTVYGNAGKDKFYLEDGGNFYGGSGNDTFWINDLGAFAYTVDGETNTDILRFATWSSSAGFLLDMTTRQVTNLLTGNSAVVNYAGLEQIKGSAVNDIFVVDEDAANAFTDLNAFDGEDHITVLTSTIRVNGGDHADDLIVAASGAYVRGGKGNDNFVVEGVNASIGGQRGRDVVLFDASTDVGVSVDTGLGLYGYGQTLAELTEETSGDFSGFVRYNTGTNLTLTFNGANRRDVVYGGDLNDEITGNGGADLFHGQGGEDTLSGGTGADILYGEGGADTLYGGVGDDTLYGGGGSDWIETGDGDDSVEAGSGDDTIICGSGSEMLRGDDGDDLFVVETGQKQINGGSGEDTLEFLGKLDRVVDLGETKYNDELGLTVDFVNIENVITQDGTDSITGNSADNLLIANDGNDTLEGRGGDDTLNGGAGADLAVYQSGNDITVDLTEGAATGEGTDTLIGIEDVTTASGDDDLIGNDEDNVLTANDGNDLLAGNGGNDRLYGGTGNDTVLAGNGEDIATGNEGFDTLGFDEGLSGVTFSLAVTTAQDVGSGSITASGFEALQGTDGHDELTGDNDDNLLEGQGGNDTLVGLRGFDVIDGGAGRDSFIALSGDGDDVYDGGGGSDWLDFSFGEEAVDIKLSLGEQDLGSYGTDSWVGIENVRGTKFGDSIVGDSNDNALEGGKGDDLLVGGKGADDLNGGVNDDTLWGELGSDTLTGGRGADTFLFKSGHGQDLIADFNGKEGDVIVLSGVEHYDFEVIGDWLSLRYGEEDWISFKSIEDPEAIIAYLEIL</sequence>
<dbReference type="Proteomes" id="UP000523601">
    <property type="component" value="Unassembled WGS sequence"/>
</dbReference>
<dbReference type="RefSeq" id="WP_176853171.1">
    <property type="nucleotide sequence ID" value="NZ_JABCJD010000002.1"/>
</dbReference>
<gene>
    <name evidence="4" type="ORF">HJ526_04925</name>
</gene>